<dbReference type="GO" id="GO:0016887">
    <property type="term" value="F:ATP hydrolysis activity"/>
    <property type="evidence" value="ECO:0007669"/>
    <property type="project" value="InterPro"/>
</dbReference>
<proteinExistence type="predicted"/>
<dbReference type="Gene3D" id="3.40.50.300">
    <property type="entry name" value="P-loop containing nucleotide triphosphate hydrolases"/>
    <property type="match status" value="1"/>
</dbReference>
<dbReference type="EMBL" id="FXBL01000004">
    <property type="protein sequence ID" value="SMH42207.1"/>
    <property type="molecule type" value="Genomic_DNA"/>
</dbReference>
<reference evidence="3" key="1">
    <citation type="submission" date="2017-04" db="EMBL/GenBank/DDBJ databases">
        <authorList>
            <person name="Varghese N."/>
            <person name="Submissions S."/>
        </authorList>
    </citation>
    <scope>NUCLEOTIDE SEQUENCE [LARGE SCALE GENOMIC DNA]</scope>
    <source>
        <strain evidence="3">B5P</strain>
    </source>
</reference>
<gene>
    <name evidence="2" type="ORF">SAMN02982922_2710</name>
</gene>
<sequence length="249" mass="27767">MSAVPKVNPAPWRPAPMKNVANFAMLLQRMVDREPYLPGLAVFFGHSGWGKTESAIYGANRHRARYVECGQYTTARTLLMSLLTELGEQKRRGTIEELLHRAIEILAADPRRPVIVDEAHFIAAKRFIDLLRELSDKSGAAVIMIGEENLPVSLEQFERVHNRVLEWLPAVSCDAEDFALLARSRLDGVTIAADLAEALLKQTRGNTRRIVINFARVQELSQVLGKDVITLADFGGPTKISDGRTPRRS</sequence>
<feature type="domain" description="ORC1/DEAH AAA+ ATPase" evidence="1">
    <location>
        <begin position="39"/>
        <end position="150"/>
    </location>
</feature>
<dbReference type="Pfam" id="PF13401">
    <property type="entry name" value="AAA_22"/>
    <property type="match status" value="1"/>
</dbReference>
<evidence type="ECO:0000313" key="2">
    <source>
        <dbReference type="EMBL" id="SMH42207.1"/>
    </source>
</evidence>
<dbReference type="PANTHER" id="PTHR35894:SF5">
    <property type="entry name" value="MU-LIKE PROPHAGE FLUMU DNA TRANSPOSITION PROTEIN B"/>
    <property type="match status" value="1"/>
</dbReference>
<dbReference type="InterPro" id="IPR052026">
    <property type="entry name" value="ExeA_AAA_ATPase_DNA-bind"/>
</dbReference>
<dbReference type="Proteomes" id="UP000193083">
    <property type="component" value="Unassembled WGS sequence"/>
</dbReference>
<keyword evidence="3" id="KW-1185">Reference proteome</keyword>
<dbReference type="InterPro" id="IPR049945">
    <property type="entry name" value="AAA_22"/>
</dbReference>
<evidence type="ECO:0000313" key="3">
    <source>
        <dbReference type="Proteomes" id="UP000193083"/>
    </source>
</evidence>
<dbReference type="AlphaFoldDB" id="A0A1X7NVP7"/>
<protein>
    <submittedName>
        <fullName evidence="2">AAA domain-containing protein</fullName>
    </submittedName>
</protein>
<dbReference type="PANTHER" id="PTHR35894">
    <property type="entry name" value="GENERAL SECRETION PATHWAY PROTEIN A-RELATED"/>
    <property type="match status" value="1"/>
</dbReference>
<evidence type="ECO:0000259" key="1">
    <source>
        <dbReference type="Pfam" id="PF13401"/>
    </source>
</evidence>
<dbReference type="SUPFAM" id="SSF52540">
    <property type="entry name" value="P-loop containing nucleoside triphosphate hydrolases"/>
    <property type="match status" value="1"/>
</dbReference>
<organism evidence="2 3">
    <name type="scientific">Mesorhizobium australicum</name>
    <dbReference type="NCBI Taxonomy" id="536018"/>
    <lineage>
        <taxon>Bacteria</taxon>
        <taxon>Pseudomonadati</taxon>
        <taxon>Pseudomonadota</taxon>
        <taxon>Alphaproteobacteria</taxon>
        <taxon>Hyphomicrobiales</taxon>
        <taxon>Phyllobacteriaceae</taxon>
        <taxon>Mesorhizobium</taxon>
    </lineage>
</organism>
<accession>A0A1X7NVP7</accession>
<name>A0A1X7NVP7_9HYPH</name>
<dbReference type="InterPro" id="IPR027417">
    <property type="entry name" value="P-loop_NTPase"/>
</dbReference>